<keyword evidence="2" id="KW-1185">Reference proteome</keyword>
<sequence length="67" mass="7867">MLIQTKRLIIRPFRFANWQNVLAYTSNQEVMHFLPEEVFTEEVAKQFVQEHAGGNAKQFAVTIRETN</sequence>
<evidence type="ECO:0000313" key="1">
    <source>
        <dbReference type="EMBL" id="MDQ0206655.1"/>
    </source>
</evidence>
<organism evidence="1 2">
    <name type="scientific">Alkalicoccobacillus murimartini</name>
    <dbReference type="NCBI Taxonomy" id="171685"/>
    <lineage>
        <taxon>Bacteria</taxon>
        <taxon>Bacillati</taxon>
        <taxon>Bacillota</taxon>
        <taxon>Bacilli</taxon>
        <taxon>Bacillales</taxon>
        <taxon>Bacillaceae</taxon>
        <taxon>Alkalicoccobacillus</taxon>
    </lineage>
</organism>
<dbReference type="SUPFAM" id="SSF55729">
    <property type="entry name" value="Acyl-CoA N-acyltransferases (Nat)"/>
    <property type="match status" value="1"/>
</dbReference>
<reference evidence="1 2" key="1">
    <citation type="submission" date="2023-07" db="EMBL/GenBank/DDBJ databases">
        <title>Genomic Encyclopedia of Type Strains, Phase IV (KMG-IV): sequencing the most valuable type-strain genomes for metagenomic binning, comparative biology and taxonomic classification.</title>
        <authorList>
            <person name="Goeker M."/>
        </authorList>
    </citation>
    <scope>NUCLEOTIDE SEQUENCE [LARGE SCALE GENOMIC DNA]</scope>
    <source>
        <strain evidence="1 2">DSM 19154</strain>
    </source>
</reference>
<protein>
    <submittedName>
        <fullName evidence="1">RimJ/RimL family protein N-acetyltransferase</fullName>
    </submittedName>
</protein>
<dbReference type="Gene3D" id="3.40.630.30">
    <property type="match status" value="1"/>
</dbReference>
<gene>
    <name evidence="1" type="ORF">J2S05_001454</name>
</gene>
<dbReference type="Proteomes" id="UP001225034">
    <property type="component" value="Unassembled WGS sequence"/>
</dbReference>
<accession>A0ABT9YGP4</accession>
<name>A0ABT9YGP4_9BACI</name>
<proteinExistence type="predicted"/>
<dbReference type="InterPro" id="IPR016181">
    <property type="entry name" value="Acyl_CoA_acyltransferase"/>
</dbReference>
<evidence type="ECO:0000313" key="2">
    <source>
        <dbReference type="Proteomes" id="UP001225034"/>
    </source>
</evidence>
<comment type="caution">
    <text evidence="1">The sequence shown here is derived from an EMBL/GenBank/DDBJ whole genome shotgun (WGS) entry which is preliminary data.</text>
</comment>
<dbReference type="EMBL" id="JAUSUA010000002">
    <property type="protein sequence ID" value="MDQ0206655.1"/>
    <property type="molecule type" value="Genomic_DNA"/>
</dbReference>